<accession>A0A9N9G487</accession>
<dbReference type="Proteomes" id="UP000789739">
    <property type="component" value="Unassembled WGS sequence"/>
</dbReference>
<dbReference type="PANTHER" id="PTHR33266:SF1">
    <property type="entry name" value="F-BOX DOMAIN-CONTAINING PROTEIN"/>
    <property type="match status" value="1"/>
</dbReference>
<organism evidence="1 2">
    <name type="scientific">Paraglomus brasilianum</name>
    <dbReference type="NCBI Taxonomy" id="144538"/>
    <lineage>
        <taxon>Eukaryota</taxon>
        <taxon>Fungi</taxon>
        <taxon>Fungi incertae sedis</taxon>
        <taxon>Mucoromycota</taxon>
        <taxon>Glomeromycotina</taxon>
        <taxon>Glomeromycetes</taxon>
        <taxon>Paraglomerales</taxon>
        <taxon>Paraglomeraceae</taxon>
        <taxon>Paraglomus</taxon>
    </lineage>
</organism>
<dbReference type="EMBL" id="CAJVPI010000836">
    <property type="protein sequence ID" value="CAG8576021.1"/>
    <property type="molecule type" value="Genomic_DNA"/>
</dbReference>
<evidence type="ECO:0000313" key="1">
    <source>
        <dbReference type="EMBL" id="CAG8576021.1"/>
    </source>
</evidence>
<protein>
    <submittedName>
        <fullName evidence="1">4616_t:CDS:1</fullName>
    </submittedName>
</protein>
<dbReference type="AlphaFoldDB" id="A0A9N9G487"/>
<comment type="caution">
    <text evidence="1">The sequence shown here is derived from an EMBL/GenBank/DDBJ whole genome shotgun (WGS) entry which is preliminary data.</text>
</comment>
<gene>
    <name evidence="1" type="ORF">PBRASI_LOCUS6366</name>
</gene>
<reference evidence="1" key="1">
    <citation type="submission" date="2021-06" db="EMBL/GenBank/DDBJ databases">
        <authorList>
            <person name="Kallberg Y."/>
            <person name="Tangrot J."/>
            <person name="Rosling A."/>
        </authorList>
    </citation>
    <scope>NUCLEOTIDE SEQUENCE</scope>
    <source>
        <strain evidence="1">BR232B</strain>
    </source>
</reference>
<name>A0A9N9G487_9GLOM</name>
<dbReference type="PANTHER" id="PTHR33266">
    <property type="entry name" value="CHROMOSOME 15, WHOLE GENOME SHOTGUN SEQUENCE"/>
    <property type="match status" value="1"/>
</dbReference>
<sequence>MLHDTQQDISAPIILCPIHNGECKFTGDEILKAYQEQQEQCASVWTPQQFYAPYTSLIQASESRGYPKRSIIVDVLTGQAFSEAHYLTFLSALFGVCSEFFDQQLRKNAENICGHIFISDKNDEIFELQTTFWNNVLESCYKNLMITLKNLSNPSSFKMLLALDEAGVLIDRKNSKGNFYHLQRALQAIPHGGDACFMALFTDILSRVSNFSPAKCHDPSTRLKFAIWDDLLLFGQMLIKELL</sequence>
<proteinExistence type="predicted"/>
<evidence type="ECO:0000313" key="2">
    <source>
        <dbReference type="Proteomes" id="UP000789739"/>
    </source>
</evidence>
<dbReference type="OrthoDB" id="2347082at2759"/>
<keyword evidence="2" id="KW-1185">Reference proteome</keyword>